<dbReference type="Gene3D" id="3.30.1360.200">
    <property type="match status" value="1"/>
</dbReference>
<evidence type="ECO:0000256" key="9">
    <source>
        <dbReference type="HAMAP-Rule" id="MF_01463"/>
    </source>
</evidence>
<sequence>MKEYRFRIILILAAIALSIYLLYPTYADYQNNKHIKSVVEQKKQEILKQNPKISKNELEELLTIVEDSVKQSDPSYIENRLKRLKLGLDLQGGMRVVLEVNTAKLLEKLANNPDQVFNSALAEAKREAETSDESVVDILARKLQQKGIRLSRYFGNIRQDDAEIISQLKKDSEDAVSRAMEIIRNRVDQYGVSEPSIQRQGSRRIIVELPGIAKEEEAKQLLQGTALLEFRLVKDPDFTYQIMERIDKALAKVLAAGNDSLLAELSDTTKKTDTTAAADTTQKQLTEEQFKQQHPFFSVALLDPQGRSADAFVKDEDRAKIQRWLSMPEVKKEIPDNVEFVFSAKPVSTTQDGKKVYFMYLVNKQPELTGGVVTNAVATLDPNSSAPIVNMEMNSEGAVEWARITGANVGKRIAIMLDGLVFSAPVVRGKIPGGRSQIEGMENLDEAKLLEIVLKAGALPAPVDVIEERIVGPSLGEDSVQGGLNSALFGYLAVALFMIIYYRQSGSIAAAVLILTILFILSVLAGFKATLTLPGIAGIVLTIGMAVDSNVLIFERMREELATGKTLKASVDSGFSKAMSAIIDSNITTFFTGIILYQFGTGPVQGFALTLMIGIASTLFSALVISRLIFDYLASKGAKISIG</sequence>
<evidence type="ECO:0000313" key="13">
    <source>
        <dbReference type="EMBL" id="HFI91965.1"/>
    </source>
</evidence>
<evidence type="ECO:0000256" key="7">
    <source>
        <dbReference type="ARBA" id="ARBA00023010"/>
    </source>
</evidence>
<dbReference type="InterPro" id="IPR055344">
    <property type="entry name" value="SecD_SecF_C_bact"/>
</dbReference>
<dbReference type="InterPro" id="IPR048634">
    <property type="entry name" value="SecD_SecF_C"/>
</dbReference>
<dbReference type="HAMAP" id="MF_01463_B">
    <property type="entry name" value="SecD_B"/>
    <property type="match status" value="1"/>
</dbReference>
<evidence type="ECO:0000259" key="11">
    <source>
        <dbReference type="Pfam" id="PF21760"/>
    </source>
</evidence>
<dbReference type="PANTHER" id="PTHR30081:SF1">
    <property type="entry name" value="PROTEIN TRANSLOCASE SUBUNIT SECD"/>
    <property type="match status" value="1"/>
</dbReference>
<evidence type="ECO:0000259" key="10">
    <source>
        <dbReference type="Pfam" id="PF02355"/>
    </source>
</evidence>
<dbReference type="Gene3D" id="1.20.1640.10">
    <property type="entry name" value="Multidrug efflux transporter AcrB transmembrane domain"/>
    <property type="match status" value="1"/>
</dbReference>
<keyword evidence="7 9" id="KW-0811">Translocation</keyword>
<dbReference type="InterPro" id="IPR005791">
    <property type="entry name" value="SecD"/>
</dbReference>
<dbReference type="InterPro" id="IPR054384">
    <property type="entry name" value="SecDF_P1_head"/>
</dbReference>
<evidence type="ECO:0000256" key="2">
    <source>
        <dbReference type="ARBA" id="ARBA00022448"/>
    </source>
</evidence>
<dbReference type="SUPFAM" id="SSF82866">
    <property type="entry name" value="Multidrug efflux transporter AcrB transmembrane domain"/>
    <property type="match status" value="1"/>
</dbReference>
<dbReference type="PANTHER" id="PTHR30081">
    <property type="entry name" value="PROTEIN-EXPORT MEMBRANE PROTEIN SEC"/>
    <property type="match status" value="1"/>
</dbReference>
<gene>
    <name evidence="9 13" type="primary">secD</name>
    <name evidence="13" type="ORF">ENS31_10640</name>
</gene>
<evidence type="ECO:0000256" key="8">
    <source>
        <dbReference type="ARBA" id="ARBA00023136"/>
    </source>
</evidence>
<dbReference type="NCBIfam" id="TIGR01129">
    <property type="entry name" value="secD"/>
    <property type="match status" value="1"/>
</dbReference>
<evidence type="ECO:0000256" key="3">
    <source>
        <dbReference type="ARBA" id="ARBA00022475"/>
    </source>
</evidence>
<dbReference type="InterPro" id="IPR048631">
    <property type="entry name" value="SecD_1st"/>
</dbReference>
<dbReference type="GO" id="GO:0015450">
    <property type="term" value="F:protein-transporting ATPase activity"/>
    <property type="evidence" value="ECO:0007669"/>
    <property type="project" value="InterPro"/>
</dbReference>
<feature type="transmembrane region" description="Helical" evidence="9">
    <location>
        <begin position="606"/>
        <end position="630"/>
    </location>
</feature>
<dbReference type="RefSeq" id="WP_304146824.1">
    <property type="nucleotide sequence ID" value="NZ_JAOAIE010000100.1"/>
</dbReference>
<accession>A0A7V2ZL78</accession>
<reference evidence="13" key="1">
    <citation type="journal article" date="2020" name="mSystems">
        <title>Genome- and Community-Level Interaction Insights into Carbon Utilization and Element Cycling Functions of Hydrothermarchaeota in Hydrothermal Sediment.</title>
        <authorList>
            <person name="Zhou Z."/>
            <person name="Liu Y."/>
            <person name="Xu W."/>
            <person name="Pan J."/>
            <person name="Luo Z.H."/>
            <person name="Li M."/>
        </authorList>
    </citation>
    <scope>NUCLEOTIDE SEQUENCE [LARGE SCALE GENOMIC DNA]</scope>
    <source>
        <strain evidence="13">SpSt-479</strain>
    </source>
</reference>
<proteinExistence type="inferred from homology"/>
<dbReference type="FunFam" id="1.20.1640.10:FF:000004">
    <property type="entry name" value="Protein translocase subunit SecD"/>
    <property type="match status" value="1"/>
</dbReference>
<organism evidence="13">
    <name type="scientific">Ignavibacterium album</name>
    <dbReference type="NCBI Taxonomy" id="591197"/>
    <lineage>
        <taxon>Bacteria</taxon>
        <taxon>Pseudomonadati</taxon>
        <taxon>Ignavibacteriota</taxon>
        <taxon>Ignavibacteria</taxon>
        <taxon>Ignavibacteriales</taxon>
        <taxon>Ignavibacteriaceae</taxon>
        <taxon>Ignavibacterium</taxon>
    </lineage>
</organism>
<feature type="domain" description="Protein export membrane protein SecD/SecF C-terminal" evidence="10">
    <location>
        <begin position="464"/>
        <end position="633"/>
    </location>
</feature>
<dbReference type="GO" id="GO:0065002">
    <property type="term" value="P:intracellular protein transmembrane transport"/>
    <property type="evidence" value="ECO:0007669"/>
    <property type="project" value="UniProtKB-UniRule"/>
</dbReference>
<evidence type="ECO:0000256" key="4">
    <source>
        <dbReference type="ARBA" id="ARBA00022692"/>
    </source>
</evidence>
<keyword evidence="5 9" id="KW-0653">Protein transport</keyword>
<dbReference type="Pfam" id="PF02355">
    <property type="entry name" value="SecD_SecF_C"/>
    <property type="match status" value="1"/>
</dbReference>
<evidence type="ECO:0000256" key="5">
    <source>
        <dbReference type="ARBA" id="ARBA00022927"/>
    </source>
</evidence>
<dbReference type="GO" id="GO:0043952">
    <property type="term" value="P:protein transport by the Sec complex"/>
    <property type="evidence" value="ECO:0007669"/>
    <property type="project" value="UniProtKB-UniRule"/>
</dbReference>
<feature type="transmembrane region" description="Helical" evidence="9">
    <location>
        <begin position="508"/>
        <end position="527"/>
    </location>
</feature>
<comment type="subunit">
    <text evidence="9">Forms a complex with SecF. Part of the essential Sec protein translocation apparatus which comprises SecA, SecYEG and auxiliary proteins SecDF. Other proteins may also be involved.</text>
</comment>
<comment type="function">
    <text evidence="9">Part of the Sec protein translocase complex. Interacts with the SecYEG preprotein conducting channel. SecDF uses the proton motive force (PMF) to complete protein translocation after the ATP-dependent function of SecA.</text>
</comment>
<feature type="transmembrane region" description="Helical" evidence="9">
    <location>
        <begin position="533"/>
        <end position="554"/>
    </location>
</feature>
<dbReference type="Pfam" id="PF22599">
    <property type="entry name" value="SecDF_P1_head"/>
    <property type="match status" value="1"/>
</dbReference>
<comment type="subcellular location">
    <subcellularLocation>
        <location evidence="1 9">Cell membrane</location>
        <topology evidence="1 9">Multi-pass membrane protein</topology>
    </subcellularLocation>
</comment>
<dbReference type="EMBL" id="DSUJ01000008">
    <property type="protein sequence ID" value="HFI91965.1"/>
    <property type="molecule type" value="Genomic_DNA"/>
</dbReference>
<evidence type="ECO:0000256" key="6">
    <source>
        <dbReference type="ARBA" id="ARBA00022989"/>
    </source>
</evidence>
<dbReference type="NCBIfam" id="TIGR00916">
    <property type="entry name" value="2A0604s01"/>
    <property type="match status" value="1"/>
</dbReference>
<feature type="transmembrane region" description="Helical" evidence="9">
    <location>
        <begin position="575"/>
        <end position="600"/>
    </location>
</feature>
<dbReference type="Pfam" id="PF21760">
    <property type="entry name" value="SecD_1st"/>
    <property type="match status" value="1"/>
</dbReference>
<dbReference type="InterPro" id="IPR022646">
    <property type="entry name" value="SecD/SecF_CS"/>
</dbReference>
<dbReference type="Gene3D" id="3.30.70.3220">
    <property type="match status" value="1"/>
</dbReference>
<keyword evidence="2 9" id="KW-0813">Transport</keyword>
<keyword evidence="6 9" id="KW-1133">Transmembrane helix</keyword>
<evidence type="ECO:0000259" key="12">
    <source>
        <dbReference type="Pfam" id="PF22599"/>
    </source>
</evidence>
<comment type="similarity">
    <text evidence="9">Belongs to the SecD/SecF family. SecD subfamily.</text>
</comment>
<dbReference type="GO" id="GO:0006605">
    <property type="term" value="P:protein targeting"/>
    <property type="evidence" value="ECO:0007669"/>
    <property type="project" value="UniProtKB-UniRule"/>
</dbReference>
<name>A0A7V2ZL78_9BACT</name>
<dbReference type="Pfam" id="PF07549">
    <property type="entry name" value="Sec_GG"/>
    <property type="match status" value="1"/>
</dbReference>
<dbReference type="AlphaFoldDB" id="A0A7V2ZL78"/>
<dbReference type="InterPro" id="IPR022813">
    <property type="entry name" value="SecD/SecF_arch_bac"/>
</dbReference>
<feature type="domain" description="SecDF P1 head subdomain" evidence="12">
    <location>
        <begin position="359"/>
        <end position="461"/>
    </location>
</feature>
<keyword evidence="3 9" id="KW-1003">Cell membrane</keyword>
<evidence type="ECO:0000256" key="1">
    <source>
        <dbReference type="ARBA" id="ARBA00004651"/>
    </source>
</evidence>
<feature type="transmembrane region" description="Helical" evidence="9">
    <location>
        <begin position="483"/>
        <end position="501"/>
    </location>
</feature>
<protein>
    <recommendedName>
        <fullName evidence="9">Protein translocase subunit SecD</fullName>
    </recommendedName>
</protein>
<comment type="caution">
    <text evidence="9">Lacks conserved residue(s) required for the propagation of feature annotation.</text>
</comment>
<keyword evidence="4 9" id="KW-0812">Transmembrane</keyword>
<feature type="domain" description="Protein translocase subunit SecDF P1" evidence="11">
    <location>
        <begin position="176"/>
        <end position="235"/>
    </location>
</feature>
<comment type="caution">
    <text evidence="13">The sequence shown here is derived from an EMBL/GenBank/DDBJ whole genome shotgun (WGS) entry which is preliminary data.</text>
</comment>
<keyword evidence="8 9" id="KW-0472">Membrane</keyword>
<dbReference type="GO" id="GO:0005886">
    <property type="term" value="C:plasma membrane"/>
    <property type="evidence" value="ECO:0007669"/>
    <property type="project" value="UniProtKB-SubCell"/>
</dbReference>